<dbReference type="Gene3D" id="3.10.20.30">
    <property type="match status" value="1"/>
</dbReference>
<dbReference type="InterPro" id="IPR036010">
    <property type="entry name" value="2Fe-2S_ferredoxin-like_sf"/>
</dbReference>
<evidence type="ECO:0000313" key="2">
    <source>
        <dbReference type="EMBL" id="PTD97724.1"/>
    </source>
</evidence>
<dbReference type="InterPro" id="IPR006058">
    <property type="entry name" value="2Fe2S_fd_BS"/>
</dbReference>
<evidence type="ECO:0000313" key="3">
    <source>
        <dbReference type="Proteomes" id="UP000241193"/>
    </source>
</evidence>
<name>A0A2T4IIX4_9RHOO</name>
<dbReference type="PROSITE" id="PS00197">
    <property type="entry name" value="2FE2S_FER_1"/>
    <property type="match status" value="1"/>
</dbReference>
<comment type="caution">
    <text evidence="2">The sequence shown here is derived from an EMBL/GenBank/DDBJ whole genome shotgun (WGS) entry which is preliminary data.</text>
</comment>
<dbReference type="Pfam" id="PF00111">
    <property type="entry name" value="Fer2"/>
    <property type="match status" value="1"/>
</dbReference>
<dbReference type="AlphaFoldDB" id="A0A2T4IIX4"/>
<sequence>MDKHRITIEDTCESYLQSGLQTVLAGMAALGRKHIPVGCHGGGCGVCKIQVTAGTYEKRVMSRAHISAEDEASDRVLACRIWPTSDLRLKVLGKMGKSLCCETAASGTANPSSKKL</sequence>
<organism evidence="2 3">
    <name type="scientific">Pseudothauera lacus</name>
    <dbReference type="NCBI Taxonomy" id="2136175"/>
    <lineage>
        <taxon>Bacteria</taxon>
        <taxon>Pseudomonadati</taxon>
        <taxon>Pseudomonadota</taxon>
        <taxon>Betaproteobacteria</taxon>
        <taxon>Rhodocyclales</taxon>
        <taxon>Zoogloeaceae</taxon>
        <taxon>Pseudothauera</taxon>
    </lineage>
</organism>
<dbReference type="RefSeq" id="WP_107492244.1">
    <property type="nucleotide sequence ID" value="NZ_PZKC01000002.1"/>
</dbReference>
<gene>
    <name evidence="2" type="ORF">C8261_03345</name>
</gene>
<keyword evidence="3" id="KW-1185">Reference proteome</keyword>
<evidence type="ECO:0000259" key="1">
    <source>
        <dbReference type="PROSITE" id="PS51085"/>
    </source>
</evidence>
<dbReference type="InterPro" id="IPR012675">
    <property type="entry name" value="Beta-grasp_dom_sf"/>
</dbReference>
<dbReference type="Proteomes" id="UP000241193">
    <property type="component" value="Unassembled WGS sequence"/>
</dbReference>
<dbReference type="OrthoDB" id="9806195at2"/>
<reference evidence="2 3" key="2">
    <citation type="submission" date="2018-04" db="EMBL/GenBank/DDBJ databases">
        <title>Thauera lacus sp. nov., isolated from an saline lake in Inner Mongolia, China.</title>
        <authorList>
            <person name="Liang Q.-Y."/>
        </authorList>
    </citation>
    <scope>NUCLEOTIDE SEQUENCE [LARGE SCALE GENOMIC DNA]</scope>
    <source>
        <strain evidence="2 3">D20</strain>
    </source>
</reference>
<dbReference type="PROSITE" id="PS51085">
    <property type="entry name" value="2FE2S_FER_2"/>
    <property type="match status" value="1"/>
</dbReference>
<feature type="domain" description="2Fe-2S ferredoxin-type" evidence="1">
    <location>
        <begin position="4"/>
        <end position="95"/>
    </location>
</feature>
<protein>
    <submittedName>
        <fullName evidence="2">Ferredoxin</fullName>
    </submittedName>
</protein>
<dbReference type="InterPro" id="IPR001041">
    <property type="entry name" value="2Fe-2S_ferredoxin-type"/>
</dbReference>
<dbReference type="GO" id="GO:0051537">
    <property type="term" value="F:2 iron, 2 sulfur cluster binding"/>
    <property type="evidence" value="ECO:0007669"/>
    <property type="project" value="InterPro"/>
</dbReference>
<dbReference type="EMBL" id="PZKC01000002">
    <property type="protein sequence ID" value="PTD97724.1"/>
    <property type="molecule type" value="Genomic_DNA"/>
</dbReference>
<dbReference type="SUPFAM" id="SSF54292">
    <property type="entry name" value="2Fe-2S ferredoxin-like"/>
    <property type="match status" value="1"/>
</dbReference>
<accession>A0A2T4IIX4</accession>
<reference evidence="2 3" key="1">
    <citation type="submission" date="2018-03" db="EMBL/GenBank/DDBJ databases">
        <authorList>
            <person name="Keele B.F."/>
        </authorList>
    </citation>
    <scope>NUCLEOTIDE SEQUENCE [LARGE SCALE GENOMIC DNA]</scope>
    <source>
        <strain evidence="2 3">D20</strain>
    </source>
</reference>
<proteinExistence type="predicted"/>